<dbReference type="GeneID" id="102835915"/>
<protein>
    <recommendedName>
        <fullName evidence="6">Large ribosomal subunit protein eL31</fullName>
    </recommendedName>
    <alternativeName>
        <fullName evidence="7">60S ribosomal protein L31</fullName>
    </alternativeName>
</protein>
<organism evidence="8 9">
    <name type="scientific">Chrysochloris asiatica</name>
    <name type="common">Cape golden mole</name>
    <dbReference type="NCBI Taxonomy" id="185453"/>
    <lineage>
        <taxon>Eukaryota</taxon>
        <taxon>Metazoa</taxon>
        <taxon>Chordata</taxon>
        <taxon>Craniata</taxon>
        <taxon>Vertebrata</taxon>
        <taxon>Euteleostomi</taxon>
        <taxon>Mammalia</taxon>
        <taxon>Eutheria</taxon>
        <taxon>Afrotheria</taxon>
        <taxon>Chrysochloridae</taxon>
        <taxon>Chrysochlorinae</taxon>
        <taxon>Chrysochloris</taxon>
    </lineage>
</organism>
<reference evidence="9" key="1">
    <citation type="submission" date="2025-08" db="UniProtKB">
        <authorList>
            <consortium name="RefSeq"/>
        </authorList>
    </citation>
    <scope>IDENTIFICATION</scope>
    <source>
        <tissue evidence="9">Spleen</tissue>
    </source>
</reference>
<evidence type="ECO:0000313" key="9">
    <source>
        <dbReference type="RefSeq" id="XP_006860058.1"/>
    </source>
</evidence>
<name>A0A9B0WKJ4_CHRAS</name>
<dbReference type="GO" id="GO:0002181">
    <property type="term" value="P:cytoplasmic translation"/>
    <property type="evidence" value="ECO:0007669"/>
    <property type="project" value="TreeGrafter"/>
</dbReference>
<evidence type="ECO:0000256" key="2">
    <source>
        <dbReference type="ARBA" id="ARBA00011133"/>
    </source>
</evidence>
<evidence type="ECO:0000313" key="8">
    <source>
        <dbReference type="Proteomes" id="UP000504623"/>
    </source>
</evidence>
<comment type="function">
    <text evidence="5">Component of the large ribosomal subunit. The ribosome is a large ribonucleoprotein complex responsible for the synthesis of proteins in the cell.</text>
</comment>
<sequence length="142" mass="16535">MVCRFQLHFQTKKKSPITVAPAMKGGKKGHSAINKVVTREYTININKHIHGVGFKKHDPRRREEIQKFAMKEMGTPDMLIDTRLNKAVWAKGIRNIPYHIHVWLSRKHNENEDSPNKLYTLVTNVPVTTFKNLQSMWMKTNS</sequence>
<evidence type="ECO:0000256" key="1">
    <source>
        <dbReference type="ARBA" id="ARBA00010808"/>
    </source>
</evidence>
<evidence type="ECO:0000256" key="7">
    <source>
        <dbReference type="ARBA" id="ARBA00035337"/>
    </source>
</evidence>
<keyword evidence="8" id="KW-1185">Reference proteome</keyword>
<dbReference type="Pfam" id="PF01198">
    <property type="entry name" value="Ribosomal_L31e"/>
    <property type="match status" value="1"/>
</dbReference>
<comment type="subunit">
    <text evidence="2">Component of the large ribosomal subunit.</text>
</comment>
<dbReference type="RefSeq" id="XP_006860058.1">
    <property type="nucleotide sequence ID" value="XM_006859996.1"/>
</dbReference>
<dbReference type="Gene3D" id="3.10.440.10">
    <property type="match status" value="1"/>
</dbReference>
<dbReference type="GO" id="GO:0003735">
    <property type="term" value="F:structural constituent of ribosome"/>
    <property type="evidence" value="ECO:0007669"/>
    <property type="project" value="InterPro"/>
</dbReference>
<proteinExistence type="inferred from homology"/>
<dbReference type="PANTHER" id="PTHR10956">
    <property type="entry name" value="60S RIBOSOMAL PROTEIN L31"/>
    <property type="match status" value="1"/>
</dbReference>
<dbReference type="OrthoDB" id="9739313at2759"/>
<dbReference type="Proteomes" id="UP000504623">
    <property type="component" value="Unplaced"/>
</dbReference>
<dbReference type="InterPro" id="IPR023621">
    <property type="entry name" value="Ribosomal_eL31_dom_sf"/>
</dbReference>
<dbReference type="SMART" id="SM01380">
    <property type="entry name" value="Ribosomal_L31e"/>
    <property type="match status" value="1"/>
</dbReference>
<evidence type="ECO:0000256" key="6">
    <source>
        <dbReference type="ARBA" id="ARBA00035230"/>
    </source>
</evidence>
<dbReference type="AlphaFoldDB" id="A0A9B0WKJ4"/>
<comment type="similarity">
    <text evidence="1">Belongs to the eukaryotic ribosomal protein eL31 family.</text>
</comment>
<keyword evidence="3" id="KW-0689">Ribosomal protein</keyword>
<keyword evidence="4" id="KW-0687">Ribonucleoprotein</keyword>
<dbReference type="InterPro" id="IPR000054">
    <property type="entry name" value="Ribosomal_eL31"/>
</dbReference>
<gene>
    <name evidence="9" type="primary">LOC102835915</name>
</gene>
<dbReference type="CDD" id="cd00463">
    <property type="entry name" value="Ribosomal_L31e"/>
    <property type="match status" value="1"/>
</dbReference>
<evidence type="ECO:0000256" key="5">
    <source>
        <dbReference type="ARBA" id="ARBA00034092"/>
    </source>
</evidence>
<dbReference type="SUPFAM" id="SSF54575">
    <property type="entry name" value="Ribosomal protein L31e"/>
    <property type="match status" value="1"/>
</dbReference>
<dbReference type="GO" id="GO:0022625">
    <property type="term" value="C:cytosolic large ribosomal subunit"/>
    <property type="evidence" value="ECO:0007669"/>
    <property type="project" value="TreeGrafter"/>
</dbReference>
<accession>A0A9B0WKJ4</accession>
<dbReference type="PANTHER" id="PTHR10956:SF0">
    <property type="entry name" value="60S RIBOSOMAL PROTEIN L31"/>
    <property type="match status" value="1"/>
</dbReference>
<evidence type="ECO:0000256" key="4">
    <source>
        <dbReference type="ARBA" id="ARBA00023274"/>
    </source>
</evidence>
<evidence type="ECO:0000256" key="3">
    <source>
        <dbReference type="ARBA" id="ARBA00022980"/>
    </source>
</evidence>
<dbReference type="FunFam" id="3.10.440.10:FF:000001">
    <property type="entry name" value="60S ribosomal protein L31"/>
    <property type="match status" value="1"/>
</dbReference>